<dbReference type="PANTHER" id="PTHR43228">
    <property type="entry name" value="TWO-COMPONENT RESPONSE REGULATOR"/>
    <property type="match status" value="1"/>
</dbReference>
<dbReference type="GO" id="GO:0000160">
    <property type="term" value="P:phosphorelay signal transduction system"/>
    <property type="evidence" value="ECO:0007669"/>
    <property type="project" value="InterPro"/>
</dbReference>
<dbReference type="InterPro" id="IPR036641">
    <property type="entry name" value="HPT_dom_sf"/>
</dbReference>
<protein>
    <submittedName>
        <fullName evidence="3">Response regulator</fullName>
    </submittedName>
</protein>
<accession>A0A6N7EZF0</accession>
<proteinExistence type="predicted"/>
<keyword evidence="1" id="KW-0597">Phosphoprotein</keyword>
<evidence type="ECO:0000313" key="4">
    <source>
        <dbReference type="Proteomes" id="UP000471298"/>
    </source>
</evidence>
<gene>
    <name evidence="3" type="ORF">GCU85_03880</name>
</gene>
<sequence length="510" mass="58077">MIKKDPAIVYALAIQSDLDEALKYIGFELGEMLDTKLSQVQMEMLGKIMRLYQEINSLTALQRANFIAANDEESQLSLVDVDDCFRQLKQHIKTTLAPRHISVNTGALDKIGVTFFPQKIVEQLTHYITQHIYHGNEQDTLTLSMTITNRQKNQCQLVLNLQNANYYSTDYDLQRFFKGECNIFEGADEVQYAKQQFSQQNGVLDYQANQHEGVIFSLTLPCYLFAEAADKYLFFEKNEGAQTAEPNTKLATDAANTAANTFSHDIPEIKVNPSLAELNYTRILIVDDSRVSREALKSVIQSNPRFKIVETNTGREAIDLMLKSDFDIVLTDIYMNDMNGMEFTRQIRFVPRYQDVPVIGLTAATDEDLINEFKRHGGTDLITKPVDEKKIMPLINQYALSYALYDKAKADLHSNANEALQSKLMRLFFKEIEDLLSAIEDGASMEALAEMAHKLVASAEYCGYMLAHRRAKLFERYVLQKAKTKITIQALNDLKIALQLSQKHLLNNFH</sequence>
<dbReference type="InterPro" id="IPR052048">
    <property type="entry name" value="ST_Response_Regulator"/>
</dbReference>
<dbReference type="SUPFAM" id="SSF47226">
    <property type="entry name" value="Histidine-containing phosphotransfer domain, HPT domain"/>
    <property type="match status" value="1"/>
</dbReference>
<dbReference type="Pfam" id="PF00072">
    <property type="entry name" value="Response_reg"/>
    <property type="match status" value="1"/>
</dbReference>
<organism evidence="3 4">
    <name type="scientific">Ostreibacterium oceani</name>
    <dbReference type="NCBI Taxonomy" id="2654998"/>
    <lineage>
        <taxon>Bacteria</taxon>
        <taxon>Pseudomonadati</taxon>
        <taxon>Pseudomonadota</taxon>
        <taxon>Gammaproteobacteria</taxon>
        <taxon>Cardiobacteriales</taxon>
        <taxon>Ostreibacteriaceae</taxon>
        <taxon>Ostreibacterium</taxon>
    </lineage>
</organism>
<evidence type="ECO:0000259" key="2">
    <source>
        <dbReference type="PROSITE" id="PS50110"/>
    </source>
</evidence>
<dbReference type="Proteomes" id="UP000471298">
    <property type="component" value="Unassembled WGS sequence"/>
</dbReference>
<dbReference type="SUPFAM" id="SSF52172">
    <property type="entry name" value="CheY-like"/>
    <property type="match status" value="1"/>
</dbReference>
<name>A0A6N7EZF0_9GAMM</name>
<dbReference type="InterPro" id="IPR011006">
    <property type="entry name" value="CheY-like_superfamily"/>
</dbReference>
<dbReference type="PANTHER" id="PTHR43228:SF1">
    <property type="entry name" value="TWO-COMPONENT RESPONSE REGULATOR ARR22"/>
    <property type="match status" value="1"/>
</dbReference>
<keyword evidence="4" id="KW-1185">Reference proteome</keyword>
<evidence type="ECO:0000313" key="3">
    <source>
        <dbReference type="EMBL" id="MPV85878.1"/>
    </source>
</evidence>
<feature type="domain" description="Response regulatory" evidence="2">
    <location>
        <begin position="282"/>
        <end position="399"/>
    </location>
</feature>
<reference evidence="3 4" key="1">
    <citation type="submission" date="2019-10" db="EMBL/GenBank/DDBJ databases">
        <title>Cardiobacteriales fam. a chemoheterotrophic member of the order Cardiobacteriales, and proposal of Cardiobacteriales fam. nov.</title>
        <authorList>
            <person name="Wang C."/>
        </authorList>
    </citation>
    <scope>NUCLEOTIDE SEQUENCE [LARGE SCALE GENOMIC DNA]</scope>
    <source>
        <strain evidence="3 4">ML27</strain>
    </source>
</reference>
<comment type="caution">
    <text evidence="3">The sequence shown here is derived from an EMBL/GenBank/DDBJ whole genome shotgun (WGS) entry which is preliminary data.</text>
</comment>
<dbReference type="Gene3D" id="3.40.50.2300">
    <property type="match status" value="1"/>
</dbReference>
<dbReference type="EMBL" id="WHNW01000003">
    <property type="protein sequence ID" value="MPV85878.1"/>
    <property type="molecule type" value="Genomic_DNA"/>
</dbReference>
<evidence type="ECO:0000256" key="1">
    <source>
        <dbReference type="PROSITE-ProRule" id="PRU00169"/>
    </source>
</evidence>
<dbReference type="RefSeq" id="WP_152809561.1">
    <property type="nucleotide sequence ID" value="NZ_WHNW01000003.1"/>
</dbReference>
<dbReference type="PROSITE" id="PS50110">
    <property type="entry name" value="RESPONSE_REGULATORY"/>
    <property type="match status" value="1"/>
</dbReference>
<dbReference type="InterPro" id="IPR001789">
    <property type="entry name" value="Sig_transdc_resp-reg_receiver"/>
</dbReference>
<dbReference type="InParanoid" id="A0A6N7EZF0"/>
<dbReference type="AlphaFoldDB" id="A0A6N7EZF0"/>
<dbReference type="SMART" id="SM00448">
    <property type="entry name" value="REC"/>
    <property type="match status" value="1"/>
</dbReference>
<feature type="modified residue" description="4-aspartylphosphate" evidence="1">
    <location>
        <position position="332"/>
    </location>
</feature>